<evidence type="ECO:0000313" key="10">
    <source>
        <dbReference type="EMBL" id="GAA5817254.1"/>
    </source>
</evidence>
<proteinExistence type="inferred from homology"/>
<comment type="function">
    <text evidence="1">Subunit of the oligosaccharyl transferase (OST) complex that catalyzes the initial transfer of a defined glycan (Glc(3)Man(9)GlcNAc(2) in eukaryotes) from the lipid carrier dolichol-pyrophosphate to an asparagine residue within an Asn-X-Ser/Thr consensus motif in nascent polypeptide chains, the first step in protein N-glycosylation. N-glycosylation occurs cotranslationally and the complex associates with the Sec61 complex at the channel-forming translocon complex that mediates protein translocation across the endoplasmic reticulum (ER). All subunits are required for a maximal enzyme activity.</text>
</comment>
<keyword evidence="5" id="KW-0732">Signal</keyword>
<comment type="caution">
    <text evidence="10">The sequence shown here is derived from an EMBL/GenBank/DDBJ whole genome shotgun (WGS) entry which is preliminary data.</text>
</comment>
<evidence type="ECO:0000256" key="5">
    <source>
        <dbReference type="ARBA" id="ARBA00022729"/>
    </source>
</evidence>
<protein>
    <submittedName>
        <fullName evidence="10">Uncharacterized protein</fullName>
    </submittedName>
</protein>
<dbReference type="Proteomes" id="UP001473302">
    <property type="component" value="Unassembled WGS sequence"/>
</dbReference>
<comment type="subcellular location">
    <subcellularLocation>
        <location evidence="2">Endoplasmic reticulum membrane</location>
        <topology evidence="2">Multi-pass membrane protein</topology>
    </subcellularLocation>
</comment>
<sequence>MHLHPLPDYFAGWARKHTPCKILCTLIDPGRRDITFCLNESSTKEKPNVFRYTSNQKFIDNKDKKHRNIRQKIKSSNIGVQASGNLLSTYLSKSVQFTDFIKYLAARDVVSQFLNHFYTKYENKHPTRLNYLFRKLKLASYIRDQQGNEKLAKRIRKKFGSDTTQIPSKTCPECEIKGLETFKYIINPRSFQSRNNPEVKRHGLLRCTDQKCEGDRGQRLWNRDLAATLNCRHILRSLRTIGEIPKPISLLLAFIQLVFVIGFVSAQDAKKDKLISLQDNDTGVIKLNSNSYERFTEGKRNYGLVVLLTALDSQFNCLPCREFDPEYNLVSKSFQKSKDNKNLFFGHLDFKDGQAVYQKLKIMSAPNVFYFPPQQAGEHKDFIKYDLSRSGFTAESFADFVSKQSGYKVTVSRPVDYLKLATKVFLVAGAAAILKLVYRHFGFIINHKTTWTVISILIVLTMTSGYMWNRIRTPPFLMPGKNGEVNYIATGFSTQLGVESQIIASVYGVLAFSVLALIKSVPQLDQTRQRFGVYIWMASIIFIFSCLLAIFRIKNGGYPFKLLL</sequence>
<keyword evidence="8 9" id="KW-0472">Membrane</keyword>
<reference evidence="10 11" key="1">
    <citation type="submission" date="2024-04" db="EMBL/GenBank/DDBJ databases">
        <title>genome sequences of Mucor flavus KT1a and Helicostylum pulchrum KT1b strains isolated from the surface of a dry-aged beef.</title>
        <authorList>
            <person name="Toyotome T."/>
            <person name="Hosono M."/>
            <person name="Torimaru M."/>
            <person name="Fukuda K."/>
            <person name="Mikami N."/>
        </authorList>
    </citation>
    <scope>NUCLEOTIDE SEQUENCE [LARGE SCALE GENOMIC DNA]</scope>
    <source>
        <strain evidence="10 11">KT1a</strain>
    </source>
</reference>
<evidence type="ECO:0000256" key="1">
    <source>
        <dbReference type="ARBA" id="ARBA00002791"/>
    </source>
</evidence>
<dbReference type="SUPFAM" id="SSF52833">
    <property type="entry name" value="Thioredoxin-like"/>
    <property type="match status" value="1"/>
</dbReference>
<feature type="transmembrane region" description="Helical" evidence="9">
    <location>
        <begin position="450"/>
        <end position="468"/>
    </location>
</feature>
<evidence type="ECO:0000256" key="3">
    <source>
        <dbReference type="ARBA" id="ARBA00009561"/>
    </source>
</evidence>
<name>A0ABP9ZDY9_9FUNG</name>
<dbReference type="CDD" id="cd02961">
    <property type="entry name" value="PDI_a_family"/>
    <property type="match status" value="1"/>
</dbReference>
<dbReference type="PANTHER" id="PTHR12692">
    <property type="entry name" value="DOLICHYL-DIPHOSPHOOLIGOSACCHARIDE--PROTEIN GLYCOSYLTRANSFERASE-RELATED"/>
    <property type="match status" value="1"/>
</dbReference>
<feature type="transmembrane region" description="Helical" evidence="9">
    <location>
        <begin position="502"/>
        <end position="521"/>
    </location>
</feature>
<gene>
    <name evidence="10" type="ORF">MFLAVUS_010797</name>
</gene>
<keyword evidence="11" id="KW-1185">Reference proteome</keyword>
<keyword evidence="4 9" id="KW-0812">Transmembrane</keyword>
<accession>A0ABP9ZDY9</accession>
<evidence type="ECO:0000256" key="2">
    <source>
        <dbReference type="ARBA" id="ARBA00004477"/>
    </source>
</evidence>
<keyword evidence="6" id="KW-0256">Endoplasmic reticulum</keyword>
<evidence type="ECO:0000256" key="4">
    <source>
        <dbReference type="ARBA" id="ARBA00022692"/>
    </source>
</evidence>
<dbReference type="InterPro" id="IPR021149">
    <property type="entry name" value="OligosaccharylTrfase_OST3/OST6"/>
</dbReference>
<comment type="similarity">
    <text evidence="3">Belongs to the OST3/OST6 family.</text>
</comment>
<keyword evidence="7 9" id="KW-1133">Transmembrane helix</keyword>
<dbReference type="Gene3D" id="3.40.30.10">
    <property type="entry name" value="Glutaredoxin"/>
    <property type="match status" value="1"/>
</dbReference>
<dbReference type="EMBL" id="BAABUK010000040">
    <property type="protein sequence ID" value="GAA5817254.1"/>
    <property type="molecule type" value="Genomic_DNA"/>
</dbReference>
<organism evidence="10 11">
    <name type="scientific">Mucor flavus</name>
    <dbReference type="NCBI Taxonomy" id="439312"/>
    <lineage>
        <taxon>Eukaryota</taxon>
        <taxon>Fungi</taxon>
        <taxon>Fungi incertae sedis</taxon>
        <taxon>Mucoromycota</taxon>
        <taxon>Mucoromycotina</taxon>
        <taxon>Mucoromycetes</taxon>
        <taxon>Mucorales</taxon>
        <taxon>Mucorineae</taxon>
        <taxon>Mucoraceae</taxon>
        <taxon>Mucor</taxon>
    </lineage>
</organism>
<dbReference type="PANTHER" id="PTHR12692:SF0">
    <property type="entry name" value="GH11935P"/>
    <property type="match status" value="1"/>
</dbReference>
<dbReference type="InterPro" id="IPR036249">
    <property type="entry name" value="Thioredoxin-like_sf"/>
</dbReference>
<evidence type="ECO:0000256" key="7">
    <source>
        <dbReference type="ARBA" id="ARBA00022989"/>
    </source>
</evidence>
<evidence type="ECO:0000313" key="11">
    <source>
        <dbReference type="Proteomes" id="UP001473302"/>
    </source>
</evidence>
<evidence type="ECO:0000256" key="6">
    <source>
        <dbReference type="ARBA" id="ARBA00022824"/>
    </source>
</evidence>
<feature type="transmembrane region" description="Helical" evidence="9">
    <location>
        <begin position="533"/>
        <end position="551"/>
    </location>
</feature>
<feature type="transmembrane region" description="Helical" evidence="9">
    <location>
        <begin position="248"/>
        <end position="266"/>
    </location>
</feature>
<evidence type="ECO:0000256" key="9">
    <source>
        <dbReference type="SAM" id="Phobius"/>
    </source>
</evidence>
<evidence type="ECO:0000256" key="8">
    <source>
        <dbReference type="ARBA" id="ARBA00023136"/>
    </source>
</evidence>
<dbReference type="Pfam" id="PF04756">
    <property type="entry name" value="OST3_OST6"/>
    <property type="match status" value="1"/>
</dbReference>